<dbReference type="STRING" id="699431.SY89_02550"/>
<evidence type="ECO:0000256" key="2">
    <source>
        <dbReference type="SAM" id="Phobius"/>
    </source>
</evidence>
<dbReference type="AlphaFoldDB" id="A0A0P7FX31"/>
<keyword evidence="2" id="KW-1133">Transmembrane helix</keyword>
<feature type="transmembrane region" description="Helical" evidence="2">
    <location>
        <begin position="28"/>
        <end position="49"/>
    </location>
</feature>
<feature type="region of interest" description="Disordered" evidence="1">
    <location>
        <begin position="1"/>
        <end position="20"/>
    </location>
</feature>
<reference evidence="4" key="1">
    <citation type="submission" date="2013-11" db="EMBL/GenBank/DDBJ databases">
        <authorList>
            <person name="Hoang H.T."/>
            <person name="Killian M.L."/>
            <person name="Madson D.M."/>
            <person name="Arruda P.H.E."/>
            <person name="Sun D."/>
            <person name="Schwartz K.J."/>
            <person name="Yoon K."/>
        </authorList>
    </citation>
    <scope>NUCLEOTIDE SEQUENCE [LARGE SCALE GENOMIC DNA]</scope>
    <source>
        <strain evidence="4">CDK2</strain>
    </source>
</reference>
<keyword evidence="2" id="KW-0472">Membrane</keyword>
<dbReference type="Proteomes" id="UP000050535">
    <property type="component" value="Unassembled WGS sequence"/>
</dbReference>
<accession>A0A0P7FX31</accession>
<comment type="caution">
    <text evidence="3">The sequence shown here is derived from an EMBL/GenBank/DDBJ whole genome shotgun (WGS) entry which is preliminary data.</text>
</comment>
<evidence type="ECO:0000313" key="3">
    <source>
        <dbReference type="EMBL" id="KPN31797.1"/>
    </source>
</evidence>
<feature type="transmembrane region" description="Helical" evidence="2">
    <location>
        <begin position="55"/>
        <end position="77"/>
    </location>
</feature>
<evidence type="ECO:0000256" key="1">
    <source>
        <dbReference type="SAM" id="MobiDB-lite"/>
    </source>
</evidence>
<proteinExistence type="predicted"/>
<name>A0A0P7FX31_9EURY</name>
<keyword evidence="4" id="KW-1185">Reference proteome</keyword>
<organism evidence="3 4">
    <name type="scientific">Halolamina pelagica</name>
    <dbReference type="NCBI Taxonomy" id="699431"/>
    <lineage>
        <taxon>Archaea</taxon>
        <taxon>Methanobacteriati</taxon>
        <taxon>Methanobacteriota</taxon>
        <taxon>Stenosarchaea group</taxon>
        <taxon>Halobacteria</taxon>
        <taxon>Halobacteriales</taxon>
        <taxon>Haloferacaceae</taxon>
    </lineage>
</organism>
<dbReference type="EMBL" id="LGUC01000001">
    <property type="protein sequence ID" value="KPN31797.1"/>
    <property type="molecule type" value="Genomic_DNA"/>
</dbReference>
<dbReference type="RefSeq" id="WP_239685599.1">
    <property type="nucleotide sequence ID" value="NZ_LGUC01000001.1"/>
</dbReference>
<sequence>MTTAAGAEGESQPSPWGRTDTDWSLREAVVQPAMLGVLLLTASYLRVLIHVTDVVGGTTLLAAEVVAVVALGAVLAARVDARTALLGSAAVLVGGC</sequence>
<gene>
    <name evidence="3" type="ORF">SY89_02550</name>
</gene>
<evidence type="ECO:0000313" key="4">
    <source>
        <dbReference type="Proteomes" id="UP000050535"/>
    </source>
</evidence>
<keyword evidence="2" id="KW-0812">Transmembrane</keyword>
<protein>
    <submittedName>
        <fullName evidence="3">Uncharacterized protein</fullName>
    </submittedName>
</protein>